<dbReference type="Pfam" id="PF05166">
    <property type="entry name" value="YcgL"/>
    <property type="match status" value="1"/>
</dbReference>
<feature type="domain" description="YcgL" evidence="2">
    <location>
        <begin position="1"/>
        <end position="85"/>
    </location>
</feature>
<dbReference type="InterPro" id="IPR027354">
    <property type="entry name" value="YcgL_dom"/>
</dbReference>
<dbReference type="PANTHER" id="PTHR38109:SF1">
    <property type="entry name" value="PROTEIN YCGL"/>
    <property type="match status" value="1"/>
</dbReference>
<evidence type="ECO:0000259" key="2">
    <source>
        <dbReference type="PROSITE" id="PS51648"/>
    </source>
</evidence>
<dbReference type="PROSITE" id="PS51648">
    <property type="entry name" value="YCGL"/>
    <property type="match status" value="1"/>
</dbReference>
<sequence length="86" mass="10104">MQCYVYRSKHRHQTYLFLPKQGDFSEVPESLVKLFGETEFSFRFELTETRQLVLADATEVLQHINENGFFLQMPPGDKTKYQGNPT</sequence>
<dbReference type="PANTHER" id="PTHR38109">
    <property type="entry name" value="PROTEIN YCGL"/>
    <property type="match status" value="1"/>
</dbReference>
<name>A0A6S6TXW5_9GAMM</name>
<dbReference type="EMBL" id="CACVAV010000331">
    <property type="protein sequence ID" value="CAA6821630.1"/>
    <property type="molecule type" value="Genomic_DNA"/>
</dbReference>
<dbReference type="InterPro" id="IPR038068">
    <property type="entry name" value="YcgL-like_sf"/>
</dbReference>
<evidence type="ECO:0000313" key="3">
    <source>
        <dbReference type="EMBL" id="CAA6821630.1"/>
    </source>
</evidence>
<gene>
    <name evidence="3" type="ORF">HELGO_WM22419</name>
</gene>
<protein>
    <recommendedName>
        <fullName evidence="1">YcgL domain-containing protein HELGO_WM22419</fullName>
    </recommendedName>
</protein>
<dbReference type="AlphaFoldDB" id="A0A6S6TXW5"/>
<dbReference type="Gene3D" id="3.10.510.20">
    <property type="entry name" value="YcgL domain"/>
    <property type="match status" value="1"/>
</dbReference>
<accession>A0A6S6TXW5</accession>
<evidence type="ECO:0000256" key="1">
    <source>
        <dbReference type="HAMAP-Rule" id="MF_01866"/>
    </source>
</evidence>
<proteinExistence type="inferred from homology"/>
<dbReference type="HAMAP" id="MF_01866">
    <property type="entry name" value="UPF0745"/>
    <property type="match status" value="1"/>
</dbReference>
<dbReference type="SUPFAM" id="SSF160191">
    <property type="entry name" value="YcgL-like"/>
    <property type="match status" value="1"/>
</dbReference>
<reference evidence="3" key="1">
    <citation type="submission" date="2020-01" db="EMBL/GenBank/DDBJ databases">
        <authorList>
            <person name="Meier V. D."/>
            <person name="Meier V D."/>
        </authorList>
    </citation>
    <scope>NUCLEOTIDE SEQUENCE</scope>
    <source>
        <strain evidence="3">HLG_WM_MAG_08</strain>
    </source>
</reference>
<organism evidence="3">
    <name type="scientific">uncultured Thiotrichaceae bacterium</name>
    <dbReference type="NCBI Taxonomy" id="298394"/>
    <lineage>
        <taxon>Bacteria</taxon>
        <taxon>Pseudomonadati</taxon>
        <taxon>Pseudomonadota</taxon>
        <taxon>Gammaproteobacteria</taxon>
        <taxon>Thiotrichales</taxon>
        <taxon>Thiotrichaceae</taxon>
        <taxon>environmental samples</taxon>
    </lineage>
</organism>